<evidence type="ECO:0000256" key="4">
    <source>
        <dbReference type="ARBA" id="ARBA00022679"/>
    </source>
</evidence>
<keyword evidence="12" id="KW-1185">Reference proteome</keyword>
<evidence type="ECO:0000259" key="10">
    <source>
        <dbReference type="PROSITE" id="PS50109"/>
    </source>
</evidence>
<evidence type="ECO:0000256" key="1">
    <source>
        <dbReference type="ARBA" id="ARBA00000085"/>
    </source>
</evidence>
<dbReference type="PROSITE" id="PS50109">
    <property type="entry name" value="HIS_KIN"/>
    <property type="match status" value="1"/>
</dbReference>
<dbReference type="InterPro" id="IPR036097">
    <property type="entry name" value="HisK_dim/P_sf"/>
</dbReference>
<dbReference type="PRINTS" id="PR00344">
    <property type="entry name" value="BCTRLSENSOR"/>
</dbReference>
<proteinExistence type="predicted"/>
<evidence type="ECO:0000256" key="3">
    <source>
        <dbReference type="ARBA" id="ARBA00022553"/>
    </source>
</evidence>
<evidence type="ECO:0000313" key="11">
    <source>
        <dbReference type="EMBL" id="ADL50257.1"/>
    </source>
</evidence>
<dbReference type="FunFam" id="3.30.565.10:FF:000037">
    <property type="entry name" value="Hybrid sensor histidine kinase/response regulator"/>
    <property type="match status" value="1"/>
</dbReference>
<dbReference type="SMART" id="SM00388">
    <property type="entry name" value="HisKA"/>
    <property type="match status" value="1"/>
</dbReference>
<keyword evidence="4" id="KW-0808">Transferase</keyword>
<reference evidence="11 12" key="1">
    <citation type="submission" date="2010-08" db="EMBL/GenBank/DDBJ databases">
        <title>Complete sequence of Clostridium cellulovorans 743B.</title>
        <authorList>
            <consortium name="US DOE Joint Genome Institute"/>
            <person name="Lucas S."/>
            <person name="Copeland A."/>
            <person name="Lapidus A."/>
            <person name="Cheng J.-F."/>
            <person name="Bruce D."/>
            <person name="Goodwin L."/>
            <person name="Pitluck S."/>
            <person name="Chertkov O."/>
            <person name="Detter J.C."/>
            <person name="Han C."/>
            <person name="Tapia R."/>
            <person name="Land M."/>
            <person name="Hauser L."/>
            <person name="Chang Y.-J."/>
            <person name="Jeffries C."/>
            <person name="Kyrpides N."/>
            <person name="Ivanova N."/>
            <person name="Mikhailova N."/>
            <person name="Hemme C.L."/>
            <person name="Woyke T."/>
        </authorList>
    </citation>
    <scope>NUCLEOTIDE SEQUENCE [LARGE SCALE GENOMIC DNA]</scope>
    <source>
        <strain evidence="12">ATCC 35296 / DSM 3052 / OCM 3 / 743B</strain>
    </source>
</reference>
<protein>
    <recommendedName>
        <fullName evidence="2">histidine kinase</fullName>
        <ecNumber evidence="2">2.7.13.3</ecNumber>
    </recommendedName>
</protein>
<dbReference type="PANTHER" id="PTHR43547">
    <property type="entry name" value="TWO-COMPONENT HISTIDINE KINASE"/>
    <property type="match status" value="1"/>
</dbReference>
<sequence length="481" mass="54879">MLRKIKKFIFIIENSGLTKEEIIEFEKKRINLNVSRTNKPIVAVFIFSSIQIVIDIFDIVLGKNDIKQLSNIFLLHVFAVIFSLLWVLFYKFKDKYNIFRMLEKTYYLFNVIFVVICANNSVNNLAVSGQISPYIISCFVFAWVLLIPPKISVTTLIAGAIGFLIRVRFEGLPHNAWMGVLISVVICTIFSVIMSINSYSNFLGQYINNKMLVEINRKLEALEKDRLEFFANISHELRTPINIIYTANQMINVTNKNSSCPIKALSKYSNMIQQNCNRLIRLVENVIDITKIDSLSFEVRLINADIINILEETYFSIRDYVEKKGLKIYFNTNIDKKIIACDPYNIERIILNILSNSIKFTKPGGEIKISITSDENFVYISVSDTGIGIPENMIDRIFERFVQVDKSTMRQNEGSGIGLSLVKGLVELHNGTISVNSVLGKGSEFIIKLPNKITEKENNISQLGLISDSTEKVSIQFSDIY</sequence>
<evidence type="ECO:0000256" key="6">
    <source>
        <dbReference type="ARBA" id="ARBA00022777"/>
    </source>
</evidence>
<evidence type="ECO:0000256" key="8">
    <source>
        <dbReference type="ARBA" id="ARBA00023012"/>
    </source>
</evidence>
<keyword evidence="6 11" id="KW-0418">Kinase</keyword>
<dbReference type="InterPro" id="IPR005467">
    <property type="entry name" value="His_kinase_dom"/>
</dbReference>
<dbReference type="PANTHER" id="PTHR43547:SF2">
    <property type="entry name" value="HYBRID SIGNAL TRANSDUCTION HISTIDINE KINASE C"/>
    <property type="match status" value="1"/>
</dbReference>
<dbReference type="GO" id="GO:0005524">
    <property type="term" value="F:ATP binding"/>
    <property type="evidence" value="ECO:0007669"/>
    <property type="project" value="UniProtKB-KW"/>
</dbReference>
<accession>D9SQW9</accession>
<dbReference type="SUPFAM" id="SSF47384">
    <property type="entry name" value="Homodimeric domain of signal transducing histidine kinase"/>
    <property type="match status" value="1"/>
</dbReference>
<dbReference type="OrthoDB" id="9813394at2"/>
<comment type="catalytic activity">
    <reaction evidence="1">
        <text>ATP + protein L-histidine = ADP + protein N-phospho-L-histidine.</text>
        <dbReference type="EC" id="2.7.13.3"/>
    </reaction>
</comment>
<evidence type="ECO:0000256" key="2">
    <source>
        <dbReference type="ARBA" id="ARBA00012438"/>
    </source>
</evidence>
<feature type="transmembrane region" description="Helical" evidence="9">
    <location>
        <begin position="73"/>
        <end position="92"/>
    </location>
</feature>
<keyword evidence="7" id="KW-0067">ATP-binding</keyword>
<dbReference type="InterPro" id="IPR003594">
    <property type="entry name" value="HATPase_dom"/>
</dbReference>
<feature type="domain" description="Histidine kinase" evidence="10">
    <location>
        <begin position="232"/>
        <end position="453"/>
    </location>
</feature>
<keyword evidence="9" id="KW-0472">Membrane</keyword>
<dbReference type="Gene3D" id="3.30.565.10">
    <property type="entry name" value="Histidine kinase-like ATPase, C-terminal domain"/>
    <property type="match status" value="1"/>
</dbReference>
<dbReference type="InterPro" id="IPR004358">
    <property type="entry name" value="Sig_transdc_His_kin-like_C"/>
</dbReference>
<dbReference type="EMBL" id="CP002160">
    <property type="protein sequence ID" value="ADL50257.1"/>
    <property type="molecule type" value="Genomic_DNA"/>
</dbReference>
<dbReference type="KEGG" id="ccb:Clocel_0481"/>
<organism evidence="11 12">
    <name type="scientific">Clostridium cellulovorans (strain ATCC 35296 / DSM 3052 / OCM 3 / 743B)</name>
    <dbReference type="NCBI Taxonomy" id="573061"/>
    <lineage>
        <taxon>Bacteria</taxon>
        <taxon>Bacillati</taxon>
        <taxon>Bacillota</taxon>
        <taxon>Clostridia</taxon>
        <taxon>Eubacteriales</taxon>
        <taxon>Clostridiaceae</taxon>
        <taxon>Clostridium</taxon>
    </lineage>
</organism>
<dbReference type="Gene3D" id="1.10.287.130">
    <property type="match status" value="1"/>
</dbReference>
<keyword evidence="5" id="KW-0547">Nucleotide-binding</keyword>
<dbReference type="InterPro" id="IPR036890">
    <property type="entry name" value="HATPase_C_sf"/>
</dbReference>
<keyword evidence="3" id="KW-0597">Phosphoprotein</keyword>
<dbReference type="Pfam" id="PF00512">
    <property type="entry name" value="HisKA"/>
    <property type="match status" value="1"/>
</dbReference>
<dbReference type="AlphaFoldDB" id="D9SQW9"/>
<keyword evidence="9" id="KW-1133">Transmembrane helix</keyword>
<feature type="transmembrane region" description="Helical" evidence="9">
    <location>
        <begin position="41"/>
        <end position="61"/>
    </location>
</feature>
<evidence type="ECO:0000256" key="9">
    <source>
        <dbReference type="SAM" id="Phobius"/>
    </source>
</evidence>
<feature type="transmembrane region" description="Helical" evidence="9">
    <location>
        <begin position="176"/>
        <end position="196"/>
    </location>
</feature>
<dbReference type="SUPFAM" id="SSF55874">
    <property type="entry name" value="ATPase domain of HSP90 chaperone/DNA topoisomerase II/histidine kinase"/>
    <property type="match status" value="1"/>
</dbReference>
<feature type="transmembrane region" description="Helical" evidence="9">
    <location>
        <begin position="104"/>
        <end position="122"/>
    </location>
</feature>
<dbReference type="InterPro" id="IPR003661">
    <property type="entry name" value="HisK_dim/P_dom"/>
</dbReference>
<evidence type="ECO:0000256" key="7">
    <source>
        <dbReference type="ARBA" id="ARBA00022840"/>
    </source>
</evidence>
<dbReference type="CDD" id="cd00082">
    <property type="entry name" value="HisKA"/>
    <property type="match status" value="1"/>
</dbReference>
<keyword evidence="8" id="KW-0902">Two-component regulatory system</keyword>
<keyword evidence="9" id="KW-0812">Transmembrane</keyword>
<evidence type="ECO:0000256" key="5">
    <source>
        <dbReference type="ARBA" id="ARBA00022741"/>
    </source>
</evidence>
<feature type="transmembrane region" description="Helical" evidence="9">
    <location>
        <begin position="134"/>
        <end position="164"/>
    </location>
</feature>
<dbReference type="RefSeq" id="WP_010074973.1">
    <property type="nucleotide sequence ID" value="NC_014393.1"/>
</dbReference>
<evidence type="ECO:0000313" key="12">
    <source>
        <dbReference type="Proteomes" id="UP000002730"/>
    </source>
</evidence>
<dbReference type="Pfam" id="PF02518">
    <property type="entry name" value="HATPase_c"/>
    <property type="match status" value="1"/>
</dbReference>
<name>D9SQW9_CLOC7</name>
<dbReference type="STRING" id="573061.Clocel_0481"/>
<dbReference type="eggNOG" id="COG2205">
    <property type="taxonomic scope" value="Bacteria"/>
</dbReference>
<dbReference type="Proteomes" id="UP000002730">
    <property type="component" value="Chromosome"/>
</dbReference>
<dbReference type="EC" id="2.7.13.3" evidence="2"/>
<dbReference type="GO" id="GO:0000155">
    <property type="term" value="F:phosphorelay sensor kinase activity"/>
    <property type="evidence" value="ECO:0007669"/>
    <property type="project" value="InterPro"/>
</dbReference>
<dbReference type="HOGENOM" id="CLU_000445_89_20_9"/>
<dbReference type="SMART" id="SM00387">
    <property type="entry name" value="HATPase_c"/>
    <property type="match status" value="1"/>
</dbReference>
<gene>
    <name evidence="11" type="ordered locus">Clocel_0481</name>
</gene>
<dbReference type="CDD" id="cd16922">
    <property type="entry name" value="HATPase_EvgS-ArcB-TorS-like"/>
    <property type="match status" value="1"/>
</dbReference>